<gene>
    <name evidence="3" type="ORF">E6O75_ATG01325</name>
</gene>
<evidence type="ECO:0000313" key="3">
    <source>
        <dbReference type="EMBL" id="TID26832.1"/>
    </source>
</evidence>
<keyword evidence="2" id="KW-0812">Transmembrane</keyword>
<sequence length="270" mass="30024">MPAVRTVPPYVRSSDWEEETDPSPSMSQRPPRAISRVGMTLPLIRQLSRSRKASRIVEQGVVPHNQSPGSRWKEFMIATGAPRPPHLTSGQREHAAAVWEEYDRKSEDSPKLLLKPPPPSKSFWIKRVLLKNAFVPLFFRLIQLVTSIIATALSGNIFHSPGCTNGATTFMTLIVGVLAILFTSYQAKDEFTSKPIGLRKASTKLTLILIDLFFIMFMSANVSLAWAALWSDCAKQAGIVGVLMFGLLAWLLGFIISLYRLVFVVVSARI</sequence>
<evidence type="ECO:0000256" key="2">
    <source>
        <dbReference type="SAM" id="Phobius"/>
    </source>
</evidence>
<dbReference type="Proteomes" id="UP000298493">
    <property type="component" value="Unassembled WGS sequence"/>
</dbReference>
<feature type="transmembrane region" description="Helical" evidence="2">
    <location>
        <begin position="205"/>
        <end position="227"/>
    </location>
</feature>
<keyword evidence="4" id="KW-1185">Reference proteome</keyword>
<dbReference type="AlphaFoldDB" id="A0A4Z1PBT8"/>
<organism evidence="3 4">
    <name type="scientific">Venturia nashicola</name>
    <dbReference type="NCBI Taxonomy" id="86259"/>
    <lineage>
        <taxon>Eukaryota</taxon>
        <taxon>Fungi</taxon>
        <taxon>Dikarya</taxon>
        <taxon>Ascomycota</taxon>
        <taxon>Pezizomycotina</taxon>
        <taxon>Dothideomycetes</taxon>
        <taxon>Pleosporomycetidae</taxon>
        <taxon>Venturiales</taxon>
        <taxon>Venturiaceae</taxon>
        <taxon>Venturia</taxon>
    </lineage>
</organism>
<keyword evidence="2" id="KW-0472">Membrane</keyword>
<proteinExistence type="predicted"/>
<protein>
    <submittedName>
        <fullName evidence="3">Uncharacterized protein</fullName>
    </submittedName>
</protein>
<feature type="region of interest" description="Disordered" evidence="1">
    <location>
        <begin position="1"/>
        <end position="35"/>
    </location>
</feature>
<feature type="transmembrane region" description="Helical" evidence="2">
    <location>
        <begin position="166"/>
        <end position="185"/>
    </location>
</feature>
<accession>A0A4Z1PBT8</accession>
<dbReference type="PANTHER" id="PTHR36819:SF1">
    <property type="entry name" value="REGULATOR OF PHOSPHOLIPASE D SRF1"/>
    <property type="match status" value="1"/>
</dbReference>
<name>A0A4Z1PBT8_9PEZI</name>
<evidence type="ECO:0000313" key="4">
    <source>
        <dbReference type="Proteomes" id="UP000298493"/>
    </source>
</evidence>
<reference evidence="3 4" key="1">
    <citation type="submission" date="2019-04" db="EMBL/GenBank/DDBJ databases">
        <title>High contiguity whole genome sequence and gene annotation resource for two Venturia nashicola isolates.</title>
        <authorList>
            <person name="Prokchorchik M."/>
            <person name="Won K."/>
            <person name="Lee Y."/>
            <person name="Choi E.D."/>
            <person name="Segonzac C."/>
            <person name="Sohn K.H."/>
        </authorList>
    </citation>
    <scope>NUCLEOTIDE SEQUENCE [LARGE SCALE GENOMIC DNA]</scope>
    <source>
        <strain evidence="3 4">PRI2</strain>
    </source>
</reference>
<evidence type="ECO:0000256" key="1">
    <source>
        <dbReference type="SAM" id="MobiDB-lite"/>
    </source>
</evidence>
<feature type="transmembrane region" description="Helical" evidence="2">
    <location>
        <begin position="239"/>
        <end position="266"/>
    </location>
</feature>
<dbReference type="InterPro" id="IPR037737">
    <property type="entry name" value="Srf1"/>
</dbReference>
<comment type="caution">
    <text evidence="3">The sequence shown here is derived from an EMBL/GenBank/DDBJ whole genome shotgun (WGS) entry which is preliminary data.</text>
</comment>
<keyword evidence="2" id="KW-1133">Transmembrane helix</keyword>
<feature type="transmembrane region" description="Helical" evidence="2">
    <location>
        <begin position="133"/>
        <end position="154"/>
    </location>
</feature>
<dbReference type="EMBL" id="SNSC02000002">
    <property type="protein sequence ID" value="TID26832.1"/>
    <property type="molecule type" value="Genomic_DNA"/>
</dbReference>
<dbReference type="PANTHER" id="PTHR36819">
    <property type="entry name" value="REGULATOR OF PHOSPHOLIPASE D SRF1"/>
    <property type="match status" value="1"/>
</dbReference>
<dbReference type="GO" id="GO:0000324">
    <property type="term" value="C:fungal-type vacuole"/>
    <property type="evidence" value="ECO:0007669"/>
    <property type="project" value="TreeGrafter"/>
</dbReference>
<dbReference type="GO" id="GO:0071944">
    <property type="term" value="C:cell periphery"/>
    <property type="evidence" value="ECO:0007669"/>
    <property type="project" value="TreeGrafter"/>
</dbReference>